<feature type="region of interest" description="Disordered" evidence="2">
    <location>
        <begin position="126"/>
        <end position="147"/>
    </location>
</feature>
<feature type="compositionally biased region" description="Low complexity" evidence="2">
    <location>
        <begin position="203"/>
        <end position="243"/>
    </location>
</feature>
<proteinExistence type="predicted"/>
<accession>A0A9N9A188</accession>
<dbReference type="Pfam" id="PF13837">
    <property type="entry name" value="Myb_DNA-bind_4"/>
    <property type="match status" value="1"/>
</dbReference>
<evidence type="ECO:0000259" key="3">
    <source>
        <dbReference type="PROSITE" id="PS50090"/>
    </source>
</evidence>
<evidence type="ECO:0000313" key="5">
    <source>
        <dbReference type="Proteomes" id="UP000789831"/>
    </source>
</evidence>
<feature type="compositionally biased region" description="Low complexity" evidence="2">
    <location>
        <begin position="251"/>
        <end position="280"/>
    </location>
</feature>
<dbReference type="InterPro" id="IPR001005">
    <property type="entry name" value="SANT/Myb"/>
</dbReference>
<feature type="region of interest" description="Disordered" evidence="2">
    <location>
        <begin position="546"/>
        <end position="568"/>
    </location>
</feature>
<comment type="caution">
    <text evidence="4">The sequence shown here is derived from an EMBL/GenBank/DDBJ whole genome shotgun (WGS) entry which is preliminary data.</text>
</comment>
<feature type="coiled-coil region" evidence="1">
    <location>
        <begin position="570"/>
        <end position="611"/>
    </location>
</feature>
<dbReference type="EMBL" id="CAJVPL010000609">
    <property type="protein sequence ID" value="CAG8514203.1"/>
    <property type="molecule type" value="Genomic_DNA"/>
</dbReference>
<feature type="compositionally biased region" description="Basic residues" evidence="2">
    <location>
        <begin position="291"/>
        <end position="300"/>
    </location>
</feature>
<dbReference type="InterPro" id="IPR044822">
    <property type="entry name" value="Myb_DNA-bind_4"/>
</dbReference>
<feature type="region of interest" description="Disordered" evidence="2">
    <location>
        <begin position="177"/>
        <end position="312"/>
    </location>
</feature>
<evidence type="ECO:0000256" key="2">
    <source>
        <dbReference type="SAM" id="MobiDB-lite"/>
    </source>
</evidence>
<gene>
    <name evidence="4" type="ORF">AGERDE_LOCUS4898</name>
</gene>
<reference evidence="4" key="1">
    <citation type="submission" date="2021-06" db="EMBL/GenBank/DDBJ databases">
        <authorList>
            <person name="Kallberg Y."/>
            <person name="Tangrot J."/>
            <person name="Rosling A."/>
        </authorList>
    </citation>
    <scope>NUCLEOTIDE SEQUENCE</scope>
    <source>
        <strain evidence="4">MT106</strain>
    </source>
</reference>
<feature type="domain" description="Myb-like" evidence="3">
    <location>
        <begin position="334"/>
        <end position="401"/>
    </location>
</feature>
<evidence type="ECO:0000313" key="4">
    <source>
        <dbReference type="EMBL" id="CAG8514203.1"/>
    </source>
</evidence>
<keyword evidence="5" id="KW-1185">Reference proteome</keyword>
<organism evidence="4 5">
    <name type="scientific">Ambispora gerdemannii</name>
    <dbReference type="NCBI Taxonomy" id="144530"/>
    <lineage>
        <taxon>Eukaryota</taxon>
        <taxon>Fungi</taxon>
        <taxon>Fungi incertae sedis</taxon>
        <taxon>Mucoromycota</taxon>
        <taxon>Glomeromycotina</taxon>
        <taxon>Glomeromycetes</taxon>
        <taxon>Archaeosporales</taxon>
        <taxon>Ambisporaceae</taxon>
        <taxon>Ambispora</taxon>
    </lineage>
</organism>
<feature type="compositionally biased region" description="Low complexity" evidence="2">
    <location>
        <begin position="301"/>
        <end position="312"/>
    </location>
</feature>
<dbReference type="PROSITE" id="PS50090">
    <property type="entry name" value="MYB_LIKE"/>
    <property type="match status" value="1"/>
</dbReference>
<feature type="compositionally biased region" description="Pro residues" evidence="2">
    <location>
        <begin position="131"/>
        <end position="140"/>
    </location>
</feature>
<dbReference type="OrthoDB" id="10599665at2759"/>
<dbReference type="Proteomes" id="UP000789831">
    <property type="component" value="Unassembled WGS sequence"/>
</dbReference>
<evidence type="ECO:0000256" key="1">
    <source>
        <dbReference type="SAM" id="Coils"/>
    </source>
</evidence>
<dbReference type="AlphaFoldDB" id="A0A9N9A188"/>
<name>A0A9N9A188_9GLOM</name>
<keyword evidence="1" id="KW-0175">Coiled coil</keyword>
<sequence length="691" mass="79697">MKNDLKRNSRGYPPRNILELNKIGETFLSSKSPGLPLRRDLEVPIKPSMPFDDGIKAYKARDFQNCLVMFCLGGQLRYALCIMNSKGVRQPQQPLPQWDNTTSVAAAISSQPPPIYEYMYHSGAQRYLSRPTPPQPPAPPSLNGMGFDDLSPYDFPCASASVSLLAPRQIKEEKLSRSPLMPLLGQDTSMSLDTPPNLRMCPQQIHYQNQHSQQQEQLQNEQQHYQEQQRALQEQQQQQLQEQQQEHQDEQQMQDSEPQQQQFQEQEQNSSEQHQQLSEQNMQHQDDHQSHSKLHNHHHFQQQNISNTTTSTTTTISLPGLVIESDGLPMETPKKSAARRVWSHTETKYFLNTMHRYYHNIQSACTNNQKGELWDRVVEEHNRHYPERSKRSCQQQWERLFCRYKATKRHNNQPGVTPVLFEYNEEIKAIVGEINSFTDTYEEKAGIYLDRFSLERFTLNRTSSSSSAVANIVSMPPIGFESSFLSFDSSASPIIESSLHGINNNNHHHNNHHPQNNTSNGSITLKRAAAEALMIIDEGTTSTSSIGINNSGSGSGGIINQQQRKNKKPKTNIEKLFELLERQHQEDQERKREERQRWEEYQRKNEEFKQQLVDAFNGLVEKNQLPSWLCAGASKWIHKRYQGVSPNFEGASIKIHLLLLPLRLFFPAQTAGPFLLYKCIIRNWYSQSKIR</sequence>
<protein>
    <submittedName>
        <fullName evidence="4">12901_t:CDS:1</fullName>
    </submittedName>
</protein>